<dbReference type="Pfam" id="PF00083">
    <property type="entry name" value="Sugar_tr"/>
    <property type="match status" value="1"/>
</dbReference>
<name>A0ABR3HAE8_LOXSC</name>
<dbReference type="InterPro" id="IPR005829">
    <property type="entry name" value="Sugar_transporter_CS"/>
</dbReference>
<dbReference type="SUPFAM" id="SSF103473">
    <property type="entry name" value="MFS general substrate transporter"/>
    <property type="match status" value="1"/>
</dbReference>
<dbReference type="EMBL" id="JBEUOH010000023">
    <property type="protein sequence ID" value="KAL0861757.1"/>
    <property type="molecule type" value="Genomic_DNA"/>
</dbReference>
<dbReference type="InterPro" id="IPR036259">
    <property type="entry name" value="MFS_trans_sf"/>
</dbReference>
<comment type="caution">
    <text evidence="7">The sequence shown here is derived from an EMBL/GenBank/DDBJ whole genome shotgun (WGS) entry which is preliminary data.</text>
</comment>
<dbReference type="PANTHER" id="PTHR48021:SF33">
    <property type="entry name" value="AT22075P-RELATED"/>
    <property type="match status" value="1"/>
</dbReference>
<feature type="transmembrane region" description="Helical" evidence="5">
    <location>
        <begin position="266"/>
        <end position="289"/>
    </location>
</feature>
<feature type="transmembrane region" description="Helical" evidence="5">
    <location>
        <begin position="334"/>
        <end position="355"/>
    </location>
</feature>
<feature type="domain" description="Major facilitator superfamily (MFS) profile" evidence="6">
    <location>
        <begin position="1"/>
        <end position="452"/>
    </location>
</feature>
<evidence type="ECO:0000256" key="1">
    <source>
        <dbReference type="ARBA" id="ARBA00004141"/>
    </source>
</evidence>
<evidence type="ECO:0000259" key="6">
    <source>
        <dbReference type="PROSITE" id="PS50850"/>
    </source>
</evidence>
<feature type="transmembrane region" description="Helical" evidence="5">
    <location>
        <begin position="77"/>
        <end position="94"/>
    </location>
</feature>
<dbReference type="PROSITE" id="PS00216">
    <property type="entry name" value="SUGAR_TRANSPORT_1"/>
    <property type="match status" value="1"/>
</dbReference>
<feature type="transmembrane region" description="Helical" evidence="5">
    <location>
        <begin position="161"/>
        <end position="179"/>
    </location>
</feature>
<feature type="transmembrane region" description="Helical" evidence="5">
    <location>
        <begin position="309"/>
        <end position="327"/>
    </location>
</feature>
<evidence type="ECO:0000256" key="4">
    <source>
        <dbReference type="ARBA" id="ARBA00023136"/>
    </source>
</evidence>
<feature type="transmembrane region" description="Helical" evidence="5">
    <location>
        <begin position="361"/>
        <end position="385"/>
    </location>
</feature>
<dbReference type="InterPro" id="IPR050549">
    <property type="entry name" value="MFS_Trehalose_Transporter"/>
</dbReference>
<proteinExistence type="predicted"/>
<sequence length="472" mass="51113">MLFQTIIYLLDFNCLLYGLSLALPAIMIVIFMSEDTALDRPMTTIEGSLVASLGCIGGIISTPLAGFAMDYLGRKRSAVISAAVGVLSWALLAFSNKVEVVLASFFIAGVAGAIFLIVPVYVSELCEDSIRGTLTSGAVVFYGLGMLLGFIFGEFMDYKTIVYVGLTSSAVGMALLAILKESPTLLMKKGLEDEAAKAMGFYRNSKSDSKVVVQEIDKIRGSLAPESQSEVKHEEEKLTAEFAAVAPAEKLSMWQFFKKSRSTQRALALTLFLMTVCVFQGMIVVQMYAIPLFSEAIPPEVLSPNWCSALLSAVSVISGLIAAYLTDAAGRRPLFIYASIAAGVCCFGLGTQLHLHWGPGWITAVFIYFFCSAYAFGSGTVPFLLMAELFLPEVRSVMSMICLEWAWSCSFTALFLFNPLVAAVGIGPVFYFFTTVCFLTAVFAFFFLPETKGLTVDAIQLLLVKKKGQTSG</sequence>
<feature type="transmembrane region" description="Helical" evidence="5">
    <location>
        <begin position="397"/>
        <end position="417"/>
    </location>
</feature>
<feature type="transmembrane region" description="Helical" evidence="5">
    <location>
        <begin position="134"/>
        <end position="155"/>
    </location>
</feature>
<feature type="transmembrane region" description="Helical" evidence="5">
    <location>
        <begin position="45"/>
        <end position="65"/>
    </location>
</feature>
<evidence type="ECO:0000256" key="3">
    <source>
        <dbReference type="ARBA" id="ARBA00022989"/>
    </source>
</evidence>
<gene>
    <name evidence="7" type="ORF">ABMA27_009233</name>
</gene>
<keyword evidence="8" id="KW-1185">Reference proteome</keyword>
<dbReference type="Proteomes" id="UP001549920">
    <property type="component" value="Unassembled WGS sequence"/>
</dbReference>
<dbReference type="InterPro" id="IPR005828">
    <property type="entry name" value="MFS_sugar_transport-like"/>
</dbReference>
<dbReference type="Gene3D" id="1.20.1250.20">
    <property type="entry name" value="MFS general substrate transporter like domains"/>
    <property type="match status" value="1"/>
</dbReference>
<dbReference type="InterPro" id="IPR020846">
    <property type="entry name" value="MFS_dom"/>
</dbReference>
<feature type="transmembrane region" description="Helical" evidence="5">
    <location>
        <begin position="429"/>
        <end position="448"/>
    </location>
</feature>
<evidence type="ECO:0000256" key="2">
    <source>
        <dbReference type="ARBA" id="ARBA00022692"/>
    </source>
</evidence>
<feature type="transmembrane region" description="Helical" evidence="5">
    <location>
        <begin position="12"/>
        <end position="33"/>
    </location>
</feature>
<feature type="transmembrane region" description="Helical" evidence="5">
    <location>
        <begin position="100"/>
        <end position="122"/>
    </location>
</feature>
<keyword evidence="3 5" id="KW-1133">Transmembrane helix</keyword>
<keyword evidence="4 5" id="KW-0472">Membrane</keyword>
<evidence type="ECO:0000313" key="8">
    <source>
        <dbReference type="Proteomes" id="UP001549920"/>
    </source>
</evidence>
<evidence type="ECO:0000256" key="5">
    <source>
        <dbReference type="SAM" id="Phobius"/>
    </source>
</evidence>
<evidence type="ECO:0000313" key="7">
    <source>
        <dbReference type="EMBL" id="KAL0861757.1"/>
    </source>
</evidence>
<protein>
    <recommendedName>
        <fullName evidence="6">Major facilitator superfamily (MFS) profile domain-containing protein</fullName>
    </recommendedName>
</protein>
<organism evidence="7 8">
    <name type="scientific">Loxostege sticticalis</name>
    <name type="common">Beet webworm moth</name>
    <dbReference type="NCBI Taxonomy" id="481309"/>
    <lineage>
        <taxon>Eukaryota</taxon>
        <taxon>Metazoa</taxon>
        <taxon>Ecdysozoa</taxon>
        <taxon>Arthropoda</taxon>
        <taxon>Hexapoda</taxon>
        <taxon>Insecta</taxon>
        <taxon>Pterygota</taxon>
        <taxon>Neoptera</taxon>
        <taxon>Endopterygota</taxon>
        <taxon>Lepidoptera</taxon>
        <taxon>Glossata</taxon>
        <taxon>Ditrysia</taxon>
        <taxon>Pyraloidea</taxon>
        <taxon>Crambidae</taxon>
        <taxon>Pyraustinae</taxon>
        <taxon>Loxostege</taxon>
    </lineage>
</organism>
<keyword evidence="2 5" id="KW-0812">Transmembrane</keyword>
<reference evidence="7 8" key="1">
    <citation type="submission" date="2024-06" db="EMBL/GenBank/DDBJ databases">
        <title>A chromosome-level genome assembly of beet webworm, Loxostege sticticalis.</title>
        <authorList>
            <person name="Zhang Y."/>
        </authorList>
    </citation>
    <scope>NUCLEOTIDE SEQUENCE [LARGE SCALE GENOMIC DNA]</scope>
    <source>
        <strain evidence="7">AQ026</strain>
        <tissue evidence="7">Whole body</tissue>
    </source>
</reference>
<comment type="subcellular location">
    <subcellularLocation>
        <location evidence="1">Membrane</location>
        <topology evidence="1">Multi-pass membrane protein</topology>
    </subcellularLocation>
</comment>
<accession>A0ABR3HAE8</accession>
<dbReference type="PROSITE" id="PS50850">
    <property type="entry name" value="MFS"/>
    <property type="match status" value="1"/>
</dbReference>
<dbReference type="PANTHER" id="PTHR48021">
    <property type="match status" value="1"/>
</dbReference>